<evidence type="ECO:0000313" key="2">
    <source>
        <dbReference type="Proteomes" id="UP000248329"/>
    </source>
</evidence>
<comment type="caution">
    <text evidence="1">The sequence shown here is derived from an EMBL/GenBank/DDBJ whole genome shotgun (WGS) entry which is preliminary data.</text>
</comment>
<accession>A0AC61KZY7</accession>
<protein>
    <submittedName>
        <fullName evidence="1">Uncharacterized protein</fullName>
    </submittedName>
</protein>
<evidence type="ECO:0000313" key="1">
    <source>
        <dbReference type="EMBL" id="PXF58275.1"/>
    </source>
</evidence>
<dbReference type="Proteomes" id="UP000248329">
    <property type="component" value="Unassembled WGS sequence"/>
</dbReference>
<proteinExistence type="predicted"/>
<organism evidence="1 2">
    <name type="scientific">Candidatus Methanogaster sp</name>
    <dbReference type="NCBI Taxonomy" id="3386292"/>
    <lineage>
        <taxon>Archaea</taxon>
        <taxon>Methanobacteriati</taxon>
        <taxon>Methanobacteriota</taxon>
        <taxon>Stenosarchaea group</taxon>
        <taxon>Methanomicrobia</taxon>
        <taxon>Methanosarcinales</taxon>
        <taxon>ANME-2 cluster</taxon>
        <taxon>Candidatus Methanogasteraceae</taxon>
        <taxon>Candidatus Methanogaster</taxon>
    </lineage>
</organism>
<dbReference type="EMBL" id="PQXF01000039">
    <property type="protein sequence ID" value="PXF58275.1"/>
    <property type="molecule type" value="Genomic_DNA"/>
</dbReference>
<gene>
    <name evidence="1" type="ORF">C4B59_13635</name>
</gene>
<sequence length="80" mass="9299">MGSTIECREQVITKIGMLSESKLKSALDFVEYLAEKEEWEATQEILSDGNAMKNIKEAEEAWKDKREEEFISWEAVRKDV</sequence>
<reference evidence="1" key="1">
    <citation type="submission" date="2018-01" db="EMBL/GenBank/DDBJ databases">
        <authorList>
            <person name="Krukenberg V."/>
        </authorList>
    </citation>
    <scope>NUCLEOTIDE SEQUENCE</scope>
    <source>
        <strain evidence="1">E20ANME2</strain>
    </source>
</reference>
<name>A0AC61KZY7_9EURY</name>